<keyword evidence="4" id="KW-0560">Oxidoreductase</keyword>
<dbReference type="PANTHER" id="PTHR43735">
    <property type="entry name" value="APOPTOSIS-INDUCING FACTOR 1"/>
    <property type="match status" value="1"/>
</dbReference>
<dbReference type="InterPro" id="IPR023753">
    <property type="entry name" value="FAD/NAD-binding_dom"/>
</dbReference>
<dbReference type="Pfam" id="PF07992">
    <property type="entry name" value="Pyr_redox_2"/>
    <property type="match status" value="1"/>
</dbReference>
<dbReference type="PROSITE" id="PS50297">
    <property type="entry name" value="ANK_REP_REGION"/>
    <property type="match status" value="2"/>
</dbReference>
<dbReference type="InterPro" id="IPR002110">
    <property type="entry name" value="Ankyrin_rpt"/>
</dbReference>
<evidence type="ECO:0000256" key="6">
    <source>
        <dbReference type="SAM" id="MobiDB-lite"/>
    </source>
</evidence>
<reference evidence="8" key="1">
    <citation type="submission" date="2022-10" db="EMBL/GenBank/DDBJ databases">
        <authorList>
            <person name="Chen Y."/>
            <person name="Dougan E. K."/>
            <person name="Chan C."/>
            <person name="Rhodes N."/>
            <person name="Thang M."/>
        </authorList>
    </citation>
    <scope>NUCLEOTIDE SEQUENCE</scope>
</reference>
<evidence type="ECO:0000313" key="8">
    <source>
        <dbReference type="EMBL" id="CAI4020205.1"/>
    </source>
</evidence>
<dbReference type="OrthoDB" id="202203at2759"/>
<dbReference type="InterPro" id="IPR036188">
    <property type="entry name" value="FAD/NAD-bd_sf"/>
</dbReference>
<proteinExistence type="inferred from homology"/>
<feature type="region of interest" description="Disordered" evidence="6">
    <location>
        <begin position="61"/>
        <end position="120"/>
    </location>
</feature>
<dbReference type="AlphaFoldDB" id="A0A9P1GSH7"/>
<evidence type="ECO:0000256" key="1">
    <source>
        <dbReference type="ARBA" id="ARBA00006442"/>
    </source>
</evidence>
<evidence type="ECO:0000256" key="2">
    <source>
        <dbReference type="ARBA" id="ARBA00022630"/>
    </source>
</evidence>
<evidence type="ECO:0000259" key="7">
    <source>
        <dbReference type="Pfam" id="PF07992"/>
    </source>
</evidence>
<gene>
    <name evidence="8" type="ORF">C1SCF055_LOCUS44644</name>
</gene>
<feature type="repeat" description="ANK" evidence="5">
    <location>
        <begin position="901"/>
        <end position="933"/>
    </location>
</feature>
<feature type="domain" description="FAD/NAD(P)-binding" evidence="7">
    <location>
        <begin position="352"/>
        <end position="651"/>
    </location>
</feature>
<accession>A0A9P1GSH7</accession>
<dbReference type="Pfam" id="PF13857">
    <property type="entry name" value="Ank_5"/>
    <property type="match status" value="1"/>
</dbReference>
<comment type="similarity">
    <text evidence="1">Belongs to the FAD-dependent oxidoreductase family.</text>
</comment>
<dbReference type="PROSITE" id="PS50088">
    <property type="entry name" value="ANK_REPEAT"/>
    <property type="match status" value="2"/>
</dbReference>
<dbReference type="InterPro" id="IPR036770">
    <property type="entry name" value="Ankyrin_rpt-contain_sf"/>
</dbReference>
<dbReference type="PRINTS" id="PR00368">
    <property type="entry name" value="FADPNR"/>
</dbReference>
<keyword evidence="3" id="KW-0274">FAD</keyword>
<evidence type="ECO:0000256" key="3">
    <source>
        <dbReference type="ARBA" id="ARBA00022827"/>
    </source>
</evidence>
<name>A0A9P1GSH7_9DINO</name>
<dbReference type="EMBL" id="CAMXCT030006797">
    <property type="protein sequence ID" value="CAL4807517.1"/>
    <property type="molecule type" value="Genomic_DNA"/>
</dbReference>
<dbReference type="GO" id="GO:0004174">
    <property type="term" value="F:electron-transferring-flavoprotein dehydrogenase activity"/>
    <property type="evidence" value="ECO:0007669"/>
    <property type="project" value="TreeGrafter"/>
</dbReference>
<keyword evidence="5" id="KW-0040">ANK repeat</keyword>
<evidence type="ECO:0000313" key="10">
    <source>
        <dbReference type="Proteomes" id="UP001152797"/>
    </source>
</evidence>
<feature type="repeat" description="ANK" evidence="5">
    <location>
        <begin position="868"/>
        <end position="900"/>
    </location>
</feature>
<feature type="region of interest" description="Disordered" evidence="6">
    <location>
        <begin position="1"/>
        <end position="27"/>
    </location>
</feature>
<evidence type="ECO:0000256" key="4">
    <source>
        <dbReference type="ARBA" id="ARBA00023002"/>
    </source>
</evidence>
<dbReference type="EMBL" id="CAMXCT020006797">
    <property type="protein sequence ID" value="CAL1173580.1"/>
    <property type="molecule type" value="Genomic_DNA"/>
</dbReference>
<dbReference type="GO" id="GO:0050660">
    <property type="term" value="F:flavin adenine dinucleotide binding"/>
    <property type="evidence" value="ECO:0007669"/>
    <property type="project" value="TreeGrafter"/>
</dbReference>
<dbReference type="Gene3D" id="3.50.50.100">
    <property type="match status" value="1"/>
</dbReference>
<dbReference type="SMART" id="SM00248">
    <property type="entry name" value="ANK"/>
    <property type="match status" value="3"/>
</dbReference>
<dbReference type="Gene3D" id="1.25.40.20">
    <property type="entry name" value="Ankyrin repeat-containing domain"/>
    <property type="match status" value="1"/>
</dbReference>
<dbReference type="Proteomes" id="UP001152797">
    <property type="component" value="Unassembled WGS sequence"/>
</dbReference>
<keyword evidence="2" id="KW-0285">Flavoprotein</keyword>
<organism evidence="8">
    <name type="scientific">Cladocopium goreaui</name>
    <dbReference type="NCBI Taxonomy" id="2562237"/>
    <lineage>
        <taxon>Eukaryota</taxon>
        <taxon>Sar</taxon>
        <taxon>Alveolata</taxon>
        <taxon>Dinophyceae</taxon>
        <taxon>Suessiales</taxon>
        <taxon>Symbiodiniaceae</taxon>
        <taxon>Cladocopium</taxon>
    </lineage>
</organism>
<dbReference type="SUPFAM" id="SSF51905">
    <property type="entry name" value="FAD/NAD(P)-binding domain"/>
    <property type="match status" value="1"/>
</dbReference>
<reference evidence="9 10" key="2">
    <citation type="submission" date="2024-05" db="EMBL/GenBank/DDBJ databases">
        <authorList>
            <person name="Chen Y."/>
            <person name="Shah S."/>
            <person name="Dougan E. K."/>
            <person name="Thang M."/>
            <person name="Chan C."/>
        </authorList>
    </citation>
    <scope>NUCLEOTIDE SEQUENCE [LARGE SCALE GENOMIC DNA]</scope>
</reference>
<evidence type="ECO:0000313" key="9">
    <source>
        <dbReference type="EMBL" id="CAL4807517.1"/>
    </source>
</evidence>
<evidence type="ECO:0000256" key="5">
    <source>
        <dbReference type="PROSITE-ProRule" id="PRU00023"/>
    </source>
</evidence>
<dbReference type="PRINTS" id="PR00411">
    <property type="entry name" value="PNDRDTASEI"/>
</dbReference>
<keyword evidence="10" id="KW-1185">Reference proteome</keyword>
<protein>
    <submittedName>
        <fullName evidence="9">Apoptosis-inducing factor-like A</fullName>
    </submittedName>
</protein>
<dbReference type="EMBL" id="CAMXCT010006797">
    <property type="protein sequence ID" value="CAI4020205.1"/>
    <property type="molecule type" value="Genomic_DNA"/>
</dbReference>
<comment type="caution">
    <text evidence="8">The sequence shown here is derived from an EMBL/GenBank/DDBJ whole genome shotgun (WGS) entry which is preliminary data.</text>
</comment>
<dbReference type="PANTHER" id="PTHR43735:SF3">
    <property type="entry name" value="FERROPTOSIS SUPPRESSOR PROTEIN 1"/>
    <property type="match status" value="1"/>
</dbReference>
<sequence>MGVGASREGEIAPVTPRSPNDAAMGCCSSTTSVQKAHSIGLTESCSFDSFSRPADKGIRLPSAAVPQKDGGLLATNHTETTDTERCQPLNYEAPRKRRSSSTSSKGSRHGNHRQSASEGSGSFLLQGVHLDRSQFMRLPAEAPLRILLGLVEIRDRWLEPNVEIACEIRLFQPRTTLTLALFPESSYAESKTSATIKGEVKGPHSTWHVGEELAFEGDAVRQERKNEGGLQAQVLLIERPSGDKLAATSHFKARDLHGANARAVPTVRERHEALWSRGTFTTRRVGHVSIAAGWAVGSDLFGRSGSIESAELRFGLFLNEDFLTGELGLLILLATLGCQRLWVPFSRPPKKNVVVVGGGFAGLAVCRRLRRRFNVTLVDAKQYFEFVPGMVRPYSNPDLHRKLVLDYAKVCSKMKVAWTWARCAKIRAGEVLVQPAKGADLRPLPYDFCVVAAGCDHGDLWTISPSANATRGADPKCLEGRQQQIEEEYRNLKELDERGAHVAVIGAGFVGVEFAAELRYFFPSLEISVVSSSEGCVPSMPKGAQDYIQRYFDQHNITTYYKTTYSESESSESAGIRKAAFWSGLGRAVPARVFKSVGMAAQCDFLPKSCLTEKGYVKLMRSLQIANGSQDDAVPFADGQIFAIGSCAGQVPGIDPLPKNSFPAEEMAAHAARNILRGAKGKSLKPFRKWPWMAGVSATSLGPKDGVLLVNSNARPQSGFVALRGRMVVWIKELIRWTKVDECRLGILGTSVWRFVGSELVGWLSEEVLRRASFGKWDWVAETLDAGHSEVFRFERYEIINWINDQNLRPPHLAMGPSEVLEVGESCCDEAGRSVLEYAAMSVVAEPKASKVLHRLLDVGISFRADQEELTALHYAAFAGSEEAVSTLLAARASVDALAQRGITPLMLAALTGSLGCSRRLLAAGADASLTDDHGQTAAMWVCLGCGEPPSRSGRQRLLNNGPEEFKAMMGISNGLHEALDRRRARGVAEPWGGPDRRELLGELVDRLCSCFEAASPRSPKGSPTRAAVTERWLPLLREASKPGPVRCGCFAEVYARLRRSQGLHIPLLGAILRNAIDQGRTWGEQLCLMLLREAGELPATWAERAAERHAAGAHYE</sequence>
<dbReference type="GO" id="GO:0005737">
    <property type="term" value="C:cytoplasm"/>
    <property type="evidence" value="ECO:0007669"/>
    <property type="project" value="TreeGrafter"/>
</dbReference>
<dbReference type="SUPFAM" id="SSF48403">
    <property type="entry name" value="Ankyrin repeat"/>
    <property type="match status" value="1"/>
</dbReference>